<dbReference type="PROSITE" id="PS50089">
    <property type="entry name" value="ZF_RING_2"/>
    <property type="match status" value="1"/>
</dbReference>
<accession>T1KH50</accession>
<evidence type="ECO:0000256" key="3">
    <source>
        <dbReference type="ARBA" id="ARBA00022833"/>
    </source>
</evidence>
<proteinExistence type="predicted"/>
<evidence type="ECO:0000256" key="2">
    <source>
        <dbReference type="ARBA" id="ARBA00022771"/>
    </source>
</evidence>
<dbReference type="Gene3D" id="3.30.40.10">
    <property type="entry name" value="Zinc/RING finger domain, C3HC4 (zinc finger)"/>
    <property type="match status" value="1"/>
</dbReference>
<dbReference type="SUPFAM" id="SSF57850">
    <property type="entry name" value="RING/U-box"/>
    <property type="match status" value="1"/>
</dbReference>
<evidence type="ECO:0000256" key="1">
    <source>
        <dbReference type="ARBA" id="ARBA00022723"/>
    </source>
</evidence>
<keyword evidence="1" id="KW-0479">Metal-binding</keyword>
<dbReference type="EnsemblMetazoa" id="tetur11g03110.1">
    <property type="protein sequence ID" value="tetur11g03110.1"/>
    <property type="gene ID" value="tetur11g03110"/>
</dbReference>
<organism evidence="6 7">
    <name type="scientific">Tetranychus urticae</name>
    <name type="common">Two-spotted spider mite</name>
    <dbReference type="NCBI Taxonomy" id="32264"/>
    <lineage>
        <taxon>Eukaryota</taxon>
        <taxon>Metazoa</taxon>
        <taxon>Ecdysozoa</taxon>
        <taxon>Arthropoda</taxon>
        <taxon>Chelicerata</taxon>
        <taxon>Arachnida</taxon>
        <taxon>Acari</taxon>
        <taxon>Acariformes</taxon>
        <taxon>Trombidiformes</taxon>
        <taxon>Prostigmata</taxon>
        <taxon>Eleutherengona</taxon>
        <taxon>Raphignathae</taxon>
        <taxon>Tetranychoidea</taxon>
        <taxon>Tetranychidae</taxon>
        <taxon>Tetranychus</taxon>
    </lineage>
</organism>
<reference evidence="6" key="2">
    <citation type="submission" date="2015-06" db="UniProtKB">
        <authorList>
            <consortium name="EnsemblMetazoa"/>
        </authorList>
    </citation>
    <scope>IDENTIFICATION</scope>
</reference>
<evidence type="ECO:0000259" key="5">
    <source>
        <dbReference type="PROSITE" id="PS50089"/>
    </source>
</evidence>
<dbReference type="GO" id="GO:0008270">
    <property type="term" value="F:zinc ion binding"/>
    <property type="evidence" value="ECO:0007669"/>
    <property type="project" value="UniProtKB-KW"/>
</dbReference>
<sequence>MPGYAAINRSRRRSRERKLSFSSCSSSLNSSISGSEIDIKGGHECDLCGLPLKSIREHYVCGHDFHIDCIWRWTKQIGSNHEDQCPICGINHPSRTIKTF</sequence>
<dbReference type="HOGENOM" id="CLU_2309542_0_0_1"/>
<evidence type="ECO:0000313" key="7">
    <source>
        <dbReference type="Proteomes" id="UP000015104"/>
    </source>
</evidence>
<dbReference type="EMBL" id="CAEY01000073">
    <property type="status" value="NOT_ANNOTATED_CDS"/>
    <property type="molecule type" value="Genomic_DNA"/>
</dbReference>
<dbReference type="InterPro" id="IPR001841">
    <property type="entry name" value="Znf_RING"/>
</dbReference>
<reference evidence="7" key="1">
    <citation type="submission" date="2011-08" db="EMBL/GenBank/DDBJ databases">
        <authorList>
            <person name="Rombauts S."/>
        </authorList>
    </citation>
    <scope>NUCLEOTIDE SEQUENCE</scope>
    <source>
        <strain evidence="7">London</strain>
    </source>
</reference>
<dbReference type="InterPro" id="IPR018957">
    <property type="entry name" value="Znf_C3HC4_RING-type"/>
</dbReference>
<dbReference type="Pfam" id="PF00097">
    <property type="entry name" value="zf-C3HC4"/>
    <property type="match status" value="1"/>
</dbReference>
<evidence type="ECO:0000256" key="4">
    <source>
        <dbReference type="PROSITE-ProRule" id="PRU00175"/>
    </source>
</evidence>
<keyword evidence="3" id="KW-0862">Zinc</keyword>
<evidence type="ECO:0000313" key="6">
    <source>
        <dbReference type="EnsemblMetazoa" id="tetur11g03110.1"/>
    </source>
</evidence>
<feature type="domain" description="RING-type" evidence="5">
    <location>
        <begin position="45"/>
        <end position="88"/>
    </location>
</feature>
<name>T1KH50_TETUR</name>
<keyword evidence="2 4" id="KW-0863">Zinc-finger</keyword>
<dbReference type="Proteomes" id="UP000015104">
    <property type="component" value="Unassembled WGS sequence"/>
</dbReference>
<keyword evidence="7" id="KW-1185">Reference proteome</keyword>
<dbReference type="AlphaFoldDB" id="T1KH50"/>
<dbReference type="InterPro" id="IPR013083">
    <property type="entry name" value="Znf_RING/FYVE/PHD"/>
</dbReference>
<protein>
    <recommendedName>
        <fullName evidence="5">RING-type domain-containing protein</fullName>
    </recommendedName>
</protein>